<evidence type="ECO:0000313" key="4">
    <source>
        <dbReference type="Proteomes" id="UP001374535"/>
    </source>
</evidence>
<dbReference type="EMBL" id="CP144693">
    <property type="protein sequence ID" value="WVY99992.1"/>
    <property type="molecule type" value="Genomic_DNA"/>
</dbReference>
<accession>A0AAQ3MYY0</accession>
<dbReference type="PANTHER" id="PTHR31245">
    <property type="entry name" value="UBIQUITIN SYSTEM COMPONENT CUE PROTEIN"/>
    <property type="match status" value="1"/>
</dbReference>
<dbReference type="Pfam" id="PF02845">
    <property type="entry name" value="CUE"/>
    <property type="match status" value="1"/>
</dbReference>
<dbReference type="Proteomes" id="UP001374535">
    <property type="component" value="Chromosome 8"/>
</dbReference>
<evidence type="ECO:0000259" key="2">
    <source>
        <dbReference type="PROSITE" id="PS51140"/>
    </source>
</evidence>
<feature type="coiled-coil region" evidence="1">
    <location>
        <begin position="220"/>
        <end position="247"/>
    </location>
</feature>
<dbReference type="GO" id="GO:0043130">
    <property type="term" value="F:ubiquitin binding"/>
    <property type="evidence" value="ECO:0007669"/>
    <property type="project" value="InterPro"/>
</dbReference>
<keyword evidence="1" id="KW-0175">Coiled coil</keyword>
<reference evidence="3 4" key="1">
    <citation type="journal article" date="2023" name="Life. Sci Alliance">
        <title>Evolutionary insights into 3D genome organization and epigenetic landscape of Vigna mungo.</title>
        <authorList>
            <person name="Junaid A."/>
            <person name="Singh B."/>
            <person name="Bhatia S."/>
        </authorList>
    </citation>
    <scope>NUCLEOTIDE SEQUENCE [LARGE SCALE GENOMIC DNA]</scope>
    <source>
        <strain evidence="3">Urdbean</strain>
    </source>
</reference>
<dbReference type="SUPFAM" id="SSF46934">
    <property type="entry name" value="UBA-like"/>
    <property type="match status" value="1"/>
</dbReference>
<name>A0AAQ3MYY0_VIGMU</name>
<dbReference type="PROSITE" id="PS51140">
    <property type="entry name" value="CUE"/>
    <property type="match status" value="1"/>
</dbReference>
<gene>
    <name evidence="3" type="ORF">V8G54_026062</name>
</gene>
<feature type="domain" description="CUE" evidence="2">
    <location>
        <begin position="36"/>
        <end position="79"/>
    </location>
</feature>
<evidence type="ECO:0000313" key="3">
    <source>
        <dbReference type="EMBL" id="WVY99992.1"/>
    </source>
</evidence>
<organism evidence="3 4">
    <name type="scientific">Vigna mungo</name>
    <name type="common">Black gram</name>
    <name type="synonym">Phaseolus mungo</name>
    <dbReference type="NCBI Taxonomy" id="3915"/>
    <lineage>
        <taxon>Eukaryota</taxon>
        <taxon>Viridiplantae</taxon>
        <taxon>Streptophyta</taxon>
        <taxon>Embryophyta</taxon>
        <taxon>Tracheophyta</taxon>
        <taxon>Spermatophyta</taxon>
        <taxon>Magnoliopsida</taxon>
        <taxon>eudicotyledons</taxon>
        <taxon>Gunneridae</taxon>
        <taxon>Pentapetalae</taxon>
        <taxon>rosids</taxon>
        <taxon>fabids</taxon>
        <taxon>Fabales</taxon>
        <taxon>Fabaceae</taxon>
        <taxon>Papilionoideae</taxon>
        <taxon>50 kb inversion clade</taxon>
        <taxon>NPAAA clade</taxon>
        <taxon>indigoferoid/millettioid clade</taxon>
        <taxon>Phaseoleae</taxon>
        <taxon>Vigna</taxon>
    </lineage>
</organism>
<keyword evidence="4" id="KW-1185">Reference proteome</keyword>
<dbReference type="AlphaFoldDB" id="A0AAQ3MYY0"/>
<protein>
    <recommendedName>
        <fullName evidence="2">CUE domain-containing protein</fullName>
    </recommendedName>
</protein>
<dbReference type="InterPro" id="IPR009060">
    <property type="entry name" value="UBA-like_sf"/>
</dbReference>
<evidence type="ECO:0000256" key="1">
    <source>
        <dbReference type="SAM" id="Coils"/>
    </source>
</evidence>
<dbReference type="Gene3D" id="1.10.8.10">
    <property type="entry name" value="DNA helicase RuvA subunit, C-terminal domain"/>
    <property type="match status" value="1"/>
</dbReference>
<dbReference type="PANTHER" id="PTHR31245:SF24">
    <property type="entry name" value="UBIQUITIN SYSTEM COMPONENT CUE PROTEIN"/>
    <property type="match status" value="1"/>
</dbReference>
<proteinExistence type="predicted"/>
<sequence length="273" mass="30332">MSAAVCGSKRSLFEELPPSPPVSKRLRCSSSPIRLSLPSLIDHLRPLFPHMDDQILEKALQECGNDLDAAIKSLHGLRLGSTDDNSQAAPQPHPDVVHTGALEENEDAASASGGQPAADNFPADGAEWIDLFVREMTCATSVDDARARAARLLEVLEKSISAHASSGATTALQRFWLLSLMNGFHSQENLMLKEQIEALTKEKNCFKSAFRIQLERLSDYDSKTQELQQLKQLVSQYQEQIRTLEVNNYALRMHLNQAQQYNSFPGRFPPDAF</sequence>
<dbReference type="CDD" id="cd14279">
    <property type="entry name" value="CUE"/>
    <property type="match status" value="1"/>
</dbReference>
<dbReference type="InterPro" id="IPR003892">
    <property type="entry name" value="CUE"/>
</dbReference>